<proteinExistence type="predicted"/>
<evidence type="ECO:0000313" key="5">
    <source>
        <dbReference type="EMBL" id="KLT45735.1"/>
    </source>
</evidence>
<organism evidence="5 6">
    <name type="scientific">Cutaneotrichosporon oleaginosum</name>
    <dbReference type="NCBI Taxonomy" id="879819"/>
    <lineage>
        <taxon>Eukaryota</taxon>
        <taxon>Fungi</taxon>
        <taxon>Dikarya</taxon>
        <taxon>Basidiomycota</taxon>
        <taxon>Agaricomycotina</taxon>
        <taxon>Tremellomycetes</taxon>
        <taxon>Trichosporonales</taxon>
        <taxon>Trichosporonaceae</taxon>
        <taxon>Cutaneotrichosporon</taxon>
    </lineage>
</organism>
<accession>A0A0J0XXE5</accession>
<dbReference type="OrthoDB" id="2563380at2759"/>
<evidence type="ECO:0000256" key="3">
    <source>
        <dbReference type="SAM" id="MobiDB-lite"/>
    </source>
</evidence>
<dbReference type="SMART" id="SM00066">
    <property type="entry name" value="GAL4"/>
    <property type="match status" value="1"/>
</dbReference>
<name>A0A0J0XXE5_9TREE</name>
<dbReference type="Pfam" id="PF00172">
    <property type="entry name" value="Zn_clus"/>
    <property type="match status" value="1"/>
</dbReference>
<dbReference type="CDD" id="cd12148">
    <property type="entry name" value="fungal_TF_MHR"/>
    <property type="match status" value="1"/>
</dbReference>
<keyword evidence="6" id="KW-1185">Reference proteome</keyword>
<reference evidence="5 6" key="1">
    <citation type="submission" date="2015-03" db="EMBL/GenBank/DDBJ databases">
        <title>Genomics and transcriptomics of the oil-accumulating basidiomycete yeast T. oleaginosus allow insights into substrate utilization and the diverse evolutionary trajectories of mating systems in fungi.</title>
        <authorList>
            <consortium name="DOE Joint Genome Institute"/>
            <person name="Kourist R."/>
            <person name="Kracht O."/>
            <person name="Bracharz F."/>
            <person name="Lipzen A."/>
            <person name="Nolan M."/>
            <person name="Ohm R."/>
            <person name="Grigoriev I."/>
            <person name="Sun S."/>
            <person name="Heitman J."/>
            <person name="Bruck T."/>
            <person name="Nowrousian M."/>
        </authorList>
    </citation>
    <scope>NUCLEOTIDE SEQUENCE [LARGE SCALE GENOMIC DNA]</scope>
    <source>
        <strain evidence="5 6">IBC0246</strain>
    </source>
</reference>
<keyword evidence="2" id="KW-0539">Nucleus</keyword>
<evidence type="ECO:0000256" key="2">
    <source>
        <dbReference type="ARBA" id="ARBA00023242"/>
    </source>
</evidence>
<comment type="subcellular location">
    <subcellularLocation>
        <location evidence="1">Nucleus</location>
    </subcellularLocation>
</comment>
<dbReference type="GO" id="GO:0008270">
    <property type="term" value="F:zinc ion binding"/>
    <property type="evidence" value="ECO:0007669"/>
    <property type="project" value="InterPro"/>
</dbReference>
<sequence length="744" mass="83154">MSAASSPAKPSPDHKPIKKRKRPTLSCLPCKHRKTKCDKAQPCSTCVLRKEAEACHYDDGSTPPPTQTFVTQDEFQALKARVDEMARMGFCRGPHSNGVSPHSELARPRFSDVRAYDKVSNTRAEELEVAVSNLEDLVDPYEIHGTPQMVTPASVPQDAATYRRPVRVGQVPHSRRTKWPDITACAVPIEQRSARWVRDMDEIVKAIPGHHVLMLNVDHYFKELKQSRTFIHEGVFRREVEQFEALRASNMWRGIDPAWLALLCSMIWTASHSLALARTLLPGIRVDAPALIQLSSSMFEALETSLACASWMYLPQMRVLAALIVGMPAGGIGCHPAFIPGYCKLTSAWMWMDVAAGIAKALQLDRLGPDSKPAVLPDDPMLPPGHNDLARQIALRIFQATLYADAFSSCGFSDMQTIPPTVFPIGSYDNTMPSNYFENDLTLPERLTPAPLSVKTEIIWTLFQVRMADHSRKITAALRHASTLAYETALEYDRDIQKDMQELMELRLNGNLNEEEMLAWCITQSSYNQRVLRLHRPFFILSFKDERYHYSQATVVNAARTMLSNFRGQVRKNPSRIALRHNKFLIVHQLSAILVVFIQCKLDPSSKAHLQPEIVQAYAALQELGAGKGDMYGMVGDKVLHSVEAMIDSLRLSEAVDSDDLDRVLQEVADKAALNDAAVSPRAKVARQGAVPNPQFLPGVSCVDNVPLQLDQWTVAQLMPEQAQLDTEYAFESWEAIMLGMGMV</sequence>
<feature type="region of interest" description="Disordered" evidence="3">
    <location>
        <begin position="1"/>
        <end position="24"/>
    </location>
</feature>
<dbReference type="AlphaFoldDB" id="A0A0J0XXE5"/>
<dbReference type="SUPFAM" id="SSF57701">
    <property type="entry name" value="Zn2/Cys6 DNA-binding domain"/>
    <property type="match status" value="1"/>
</dbReference>
<dbReference type="Gene3D" id="4.10.240.10">
    <property type="entry name" value="Zn(2)-C6 fungal-type DNA-binding domain"/>
    <property type="match status" value="1"/>
</dbReference>
<evidence type="ECO:0000259" key="4">
    <source>
        <dbReference type="PROSITE" id="PS50048"/>
    </source>
</evidence>
<dbReference type="GO" id="GO:0005634">
    <property type="term" value="C:nucleus"/>
    <property type="evidence" value="ECO:0007669"/>
    <property type="project" value="UniProtKB-SubCell"/>
</dbReference>
<protein>
    <recommendedName>
        <fullName evidence="4">Zn(2)-C6 fungal-type domain-containing protein</fullName>
    </recommendedName>
</protein>
<gene>
    <name evidence="5" type="ORF">CC85DRAFT_282365</name>
</gene>
<dbReference type="InterPro" id="IPR036864">
    <property type="entry name" value="Zn2-C6_fun-type_DNA-bd_sf"/>
</dbReference>
<dbReference type="PANTHER" id="PTHR31001:SF90">
    <property type="entry name" value="CENTROMERE DNA-BINDING PROTEIN COMPLEX CBF3 SUBUNIT B"/>
    <property type="match status" value="1"/>
</dbReference>
<feature type="domain" description="Zn(2)-C6 fungal-type" evidence="4">
    <location>
        <begin position="26"/>
        <end position="57"/>
    </location>
</feature>
<dbReference type="RefSeq" id="XP_018282226.1">
    <property type="nucleotide sequence ID" value="XM_018421958.1"/>
</dbReference>
<dbReference type="PROSITE" id="PS00463">
    <property type="entry name" value="ZN2_CY6_FUNGAL_1"/>
    <property type="match status" value="1"/>
</dbReference>
<evidence type="ECO:0000256" key="1">
    <source>
        <dbReference type="ARBA" id="ARBA00004123"/>
    </source>
</evidence>
<dbReference type="InterPro" id="IPR001138">
    <property type="entry name" value="Zn2Cys6_DnaBD"/>
</dbReference>
<dbReference type="GeneID" id="28982561"/>
<dbReference type="Proteomes" id="UP000053611">
    <property type="component" value="Unassembled WGS sequence"/>
</dbReference>
<dbReference type="PANTHER" id="PTHR31001">
    <property type="entry name" value="UNCHARACTERIZED TRANSCRIPTIONAL REGULATORY PROTEIN"/>
    <property type="match status" value="1"/>
</dbReference>
<dbReference type="GO" id="GO:0000981">
    <property type="term" value="F:DNA-binding transcription factor activity, RNA polymerase II-specific"/>
    <property type="evidence" value="ECO:0007669"/>
    <property type="project" value="InterPro"/>
</dbReference>
<dbReference type="PROSITE" id="PS50048">
    <property type="entry name" value="ZN2_CY6_FUNGAL_2"/>
    <property type="match status" value="1"/>
</dbReference>
<evidence type="ECO:0000313" key="6">
    <source>
        <dbReference type="Proteomes" id="UP000053611"/>
    </source>
</evidence>
<dbReference type="InterPro" id="IPR050613">
    <property type="entry name" value="Sec_Metabolite_Reg"/>
</dbReference>
<dbReference type="EMBL" id="KQ087180">
    <property type="protein sequence ID" value="KLT45735.1"/>
    <property type="molecule type" value="Genomic_DNA"/>
</dbReference>